<feature type="transmembrane region" description="Helical" evidence="5">
    <location>
        <begin position="240"/>
        <end position="260"/>
    </location>
</feature>
<evidence type="ECO:0000256" key="3">
    <source>
        <dbReference type="ARBA" id="ARBA00022989"/>
    </source>
</evidence>
<evidence type="ECO:0000313" key="7">
    <source>
        <dbReference type="EMBL" id="MBB6249538.1"/>
    </source>
</evidence>
<comment type="caution">
    <text evidence="7">The sequence shown here is derived from an EMBL/GenBank/DDBJ whole genome shotgun (WGS) entry which is preliminary data.</text>
</comment>
<dbReference type="RefSeq" id="WP_343066819.1">
    <property type="nucleotide sequence ID" value="NZ_JACIIZ010000001.1"/>
</dbReference>
<dbReference type="PROSITE" id="PS00216">
    <property type="entry name" value="SUGAR_TRANSPORT_1"/>
    <property type="match status" value="1"/>
</dbReference>
<dbReference type="PROSITE" id="PS50850">
    <property type="entry name" value="MFS"/>
    <property type="match status" value="1"/>
</dbReference>
<evidence type="ECO:0000313" key="8">
    <source>
        <dbReference type="Proteomes" id="UP000539175"/>
    </source>
</evidence>
<gene>
    <name evidence="7" type="ORF">FHS74_000071</name>
</gene>
<dbReference type="SUPFAM" id="SSF103473">
    <property type="entry name" value="MFS general substrate transporter"/>
    <property type="match status" value="1"/>
</dbReference>
<keyword evidence="3 5" id="KW-1133">Transmembrane helix</keyword>
<dbReference type="GO" id="GO:0046943">
    <property type="term" value="F:carboxylic acid transmembrane transporter activity"/>
    <property type="evidence" value="ECO:0007669"/>
    <property type="project" value="TreeGrafter"/>
</dbReference>
<dbReference type="PANTHER" id="PTHR23508">
    <property type="entry name" value="CARBOXYLIC ACID TRANSPORTER PROTEIN HOMOLOG"/>
    <property type="match status" value="1"/>
</dbReference>
<dbReference type="Proteomes" id="UP000539175">
    <property type="component" value="Unassembled WGS sequence"/>
</dbReference>
<evidence type="ECO:0000259" key="6">
    <source>
        <dbReference type="PROSITE" id="PS50850"/>
    </source>
</evidence>
<keyword evidence="8" id="KW-1185">Reference proteome</keyword>
<evidence type="ECO:0000256" key="4">
    <source>
        <dbReference type="ARBA" id="ARBA00023136"/>
    </source>
</evidence>
<dbReference type="NCBIfam" id="NF008586">
    <property type="entry name" value="PRK11551.1"/>
    <property type="match status" value="1"/>
</dbReference>
<protein>
    <submittedName>
        <fullName evidence="7">AAHS family 3-hydroxyphenylpropionic acid transporter</fullName>
    </submittedName>
</protein>
<keyword evidence="4 5" id="KW-0472">Membrane</keyword>
<dbReference type="InterPro" id="IPR005829">
    <property type="entry name" value="Sugar_transporter_CS"/>
</dbReference>
<dbReference type="InterPro" id="IPR020846">
    <property type="entry name" value="MFS_dom"/>
</dbReference>
<feature type="transmembrane region" description="Helical" evidence="5">
    <location>
        <begin position="302"/>
        <end position="322"/>
    </location>
</feature>
<dbReference type="AlphaFoldDB" id="A0A7X0EAJ1"/>
<evidence type="ECO:0000256" key="1">
    <source>
        <dbReference type="ARBA" id="ARBA00004141"/>
    </source>
</evidence>
<dbReference type="PANTHER" id="PTHR23508:SF10">
    <property type="entry name" value="CARBOXYLIC ACID TRANSPORTER PROTEIN HOMOLOG"/>
    <property type="match status" value="1"/>
</dbReference>
<dbReference type="GO" id="GO:0005886">
    <property type="term" value="C:plasma membrane"/>
    <property type="evidence" value="ECO:0007669"/>
    <property type="project" value="TreeGrafter"/>
</dbReference>
<dbReference type="EMBL" id="JACIIZ010000001">
    <property type="protein sequence ID" value="MBB6249538.1"/>
    <property type="molecule type" value="Genomic_DNA"/>
</dbReference>
<dbReference type="InterPro" id="IPR036259">
    <property type="entry name" value="MFS_trans_sf"/>
</dbReference>
<name>A0A7X0EAJ1_9PROT</name>
<evidence type="ECO:0000256" key="5">
    <source>
        <dbReference type="SAM" id="Phobius"/>
    </source>
</evidence>
<comment type="subcellular location">
    <subcellularLocation>
        <location evidence="1">Membrane</location>
        <topology evidence="1">Multi-pass membrane protein</topology>
    </subcellularLocation>
</comment>
<dbReference type="Gene3D" id="1.20.1250.20">
    <property type="entry name" value="MFS general substrate transporter like domains"/>
    <property type="match status" value="2"/>
</dbReference>
<feature type="transmembrane region" description="Helical" evidence="5">
    <location>
        <begin position="185"/>
        <end position="205"/>
    </location>
</feature>
<reference evidence="7 8" key="1">
    <citation type="submission" date="2020-08" db="EMBL/GenBank/DDBJ databases">
        <title>Genomic Encyclopedia of Type Strains, Phase IV (KMG-IV): sequencing the most valuable type-strain genomes for metagenomic binning, comparative biology and taxonomic classification.</title>
        <authorList>
            <person name="Goeker M."/>
        </authorList>
    </citation>
    <scope>NUCLEOTIDE SEQUENCE [LARGE SCALE GENOMIC DNA]</scope>
    <source>
        <strain evidence="7 8">DSM 22198</strain>
    </source>
</reference>
<feature type="transmembrane region" description="Helical" evidence="5">
    <location>
        <begin position="392"/>
        <end position="414"/>
    </location>
</feature>
<feature type="transmembrane region" description="Helical" evidence="5">
    <location>
        <begin position="328"/>
        <end position="351"/>
    </location>
</feature>
<feature type="transmembrane region" description="Helical" evidence="5">
    <location>
        <begin position="363"/>
        <end position="386"/>
    </location>
</feature>
<feature type="transmembrane region" description="Helical" evidence="5">
    <location>
        <begin position="275"/>
        <end position="295"/>
    </location>
</feature>
<dbReference type="Pfam" id="PF07690">
    <property type="entry name" value="MFS_1"/>
    <property type="match status" value="1"/>
</dbReference>
<feature type="domain" description="Major facilitator superfamily (MFS) profile" evidence="6">
    <location>
        <begin position="28"/>
        <end position="419"/>
    </location>
</feature>
<keyword evidence="2 5" id="KW-0812">Transmembrane</keyword>
<organism evidence="7 8">
    <name type="scientific">Nitrospirillum iridis</name>
    <dbReference type="NCBI Taxonomy" id="765888"/>
    <lineage>
        <taxon>Bacteria</taxon>
        <taxon>Pseudomonadati</taxon>
        <taxon>Pseudomonadota</taxon>
        <taxon>Alphaproteobacteria</taxon>
        <taxon>Rhodospirillales</taxon>
        <taxon>Azospirillaceae</taxon>
        <taxon>Nitrospirillum</taxon>
    </lineage>
</organism>
<feature type="transmembrane region" description="Helical" evidence="5">
    <location>
        <begin position="119"/>
        <end position="141"/>
    </location>
</feature>
<sequence>MFNPDTAAGVSSGAATAASRPVGLINRTTLLCLLVAILEGLDLQAAGVAAPKLAPALKLTPQELSWFFSAGTMGLFMGALVGGRLADRFGRKVVLVISVALFGLFTVGTALSQGAETLFLMRLFTGLGLGGTLPNLVALAAENSPPGRGSGSVSLMYCGMPLGGAVVSAVAYFGGVAGGPDSWRVIFYGAGAAPLLVLPLLIWALPDSRQFKAPAEAAVASARPGIPTVLFGGGRAAETLLLWIAFFATLLVLYLLLNWLPTLMIGRGFSKPDAALVQGVLNLAGAFIGAVTGPFLDGPRRLSYTVTVFVGLAVFLVLLSVMPADLTVALAVGAGIGATIITTQATLYAAAPLCYPTSMRGTGVGGAVAAGRLGSVVGPLLGGVLVGAGQSAAQVLFSILPLVAVGGLLAVLLVRRQIRRGGAL</sequence>
<dbReference type="InterPro" id="IPR011701">
    <property type="entry name" value="MFS"/>
</dbReference>
<feature type="transmembrane region" description="Helical" evidence="5">
    <location>
        <begin position="153"/>
        <end position="173"/>
    </location>
</feature>
<feature type="transmembrane region" description="Helical" evidence="5">
    <location>
        <begin position="93"/>
        <end position="113"/>
    </location>
</feature>
<feature type="transmembrane region" description="Helical" evidence="5">
    <location>
        <begin position="64"/>
        <end position="81"/>
    </location>
</feature>
<proteinExistence type="predicted"/>
<evidence type="ECO:0000256" key="2">
    <source>
        <dbReference type="ARBA" id="ARBA00022692"/>
    </source>
</evidence>
<accession>A0A7X0EAJ1</accession>